<dbReference type="AlphaFoldDB" id="A0A9W8E5S6"/>
<evidence type="ECO:0000313" key="2">
    <source>
        <dbReference type="Proteomes" id="UP001151582"/>
    </source>
</evidence>
<dbReference type="EMBL" id="JANBQB010001492">
    <property type="protein sequence ID" value="KAJ1971135.1"/>
    <property type="molecule type" value="Genomic_DNA"/>
</dbReference>
<accession>A0A9W8E5S6</accession>
<name>A0A9W8E5S6_9FUNG</name>
<sequence length="115" mass="13271">MDHLDILGYQLTKFMSELSNGNFARFLKISLHKKVSTKGEQLKIYLKAFATHRLGLPDKQFCRKIHTTLGSYIHQSQEQDQHVFKSDSPAARWQSLTRLFIKKPVPKEASNELNA</sequence>
<protein>
    <submittedName>
        <fullName evidence="1">Uncharacterized protein</fullName>
    </submittedName>
</protein>
<dbReference type="Proteomes" id="UP001151582">
    <property type="component" value="Unassembled WGS sequence"/>
</dbReference>
<proteinExistence type="predicted"/>
<dbReference type="OrthoDB" id="10551843at2759"/>
<keyword evidence="2" id="KW-1185">Reference proteome</keyword>
<gene>
    <name evidence="1" type="ORF">H4R34_005839</name>
</gene>
<comment type="caution">
    <text evidence="1">The sequence shown here is derived from an EMBL/GenBank/DDBJ whole genome shotgun (WGS) entry which is preliminary data.</text>
</comment>
<reference evidence="1" key="1">
    <citation type="submission" date="2022-07" db="EMBL/GenBank/DDBJ databases">
        <title>Phylogenomic reconstructions and comparative analyses of Kickxellomycotina fungi.</title>
        <authorList>
            <person name="Reynolds N.K."/>
            <person name="Stajich J.E."/>
            <person name="Barry K."/>
            <person name="Grigoriev I.V."/>
            <person name="Crous P."/>
            <person name="Smith M.E."/>
        </authorList>
    </citation>
    <scope>NUCLEOTIDE SEQUENCE</scope>
    <source>
        <strain evidence="1">RSA 567</strain>
    </source>
</reference>
<feature type="non-terminal residue" evidence="1">
    <location>
        <position position="115"/>
    </location>
</feature>
<organism evidence="1 2">
    <name type="scientific">Dimargaris verticillata</name>
    <dbReference type="NCBI Taxonomy" id="2761393"/>
    <lineage>
        <taxon>Eukaryota</taxon>
        <taxon>Fungi</taxon>
        <taxon>Fungi incertae sedis</taxon>
        <taxon>Zoopagomycota</taxon>
        <taxon>Kickxellomycotina</taxon>
        <taxon>Dimargaritomycetes</taxon>
        <taxon>Dimargaritales</taxon>
        <taxon>Dimargaritaceae</taxon>
        <taxon>Dimargaris</taxon>
    </lineage>
</organism>
<evidence type="ECO:0000313" key="1">
    <source>
        <dbReference type="EMBL" id="KAJ1971135.1"/>
    </source>
</evidence>